<dbReference type="EMBL" id="GGEC01070585">
    <property type="protein sequence ID" value="MBX51069.1"/>
    <property type="molecule type" value="Transcribed_RNA"/>
</dbReference>
<accession>A0A2P2P8N2</accession>
<organism evidence="1">
    <name type="scientific">Rhizophora mucronata</name>
    <name type="common">Asiatic mangrove</name>
    <dbReference type="NCBI Taxonomy" id="61149"/>
    <lineage>
        <taxon>Eukaryota</taxon>
        <taxon>Viridiplantae</taxon>
        <taxon>Streptophyta</taxon>
        <taxon>Embryophyta</taxon>
        <taxon>Tracheophyta</taxon>
        <taxon>Spermatophyta</taxon>
        <taxon>Magnoliopsida</taxon>
        <taxon>eudicotyledons</taxon>
        <taxon>Gunneridae</taxon>
        <taxon>Pentapetalae</taxon>
        <taxon>rosids</taxon>
        <taxon>fabids</taxon>
        <taxon>Malpighiales</taxon>
        <taxon>Rhizophoraceae</taxon>
        <taxon>Rhizophora</taxon>
    </lineage>
</organism>
<protein>
    <submittedName>
        <fullName evidence="1">Uncharacterized protein</fullName>
    </submittedName>
</protein>
<evidence type="ECO:0000313" key="1">
    <source>
        <dbReference type="EMBL" id="MBX51069.1"/>
    </source>
</evidence>
<sequence>MLPSLCRSLKFFEFSIYTLSVRWTWQKGEQLLGIFKIPLLQLFQVFFFPNYN</sequence>
<proteinExistence type="predicted"/>
<name>A0A2P2P8N2_RHIMU</name>
<dbReference type="AlphaFoldDB" id="A0A2P2P8N2"/>
<reference evidence="1" key="1">
    <citation type="submission" date="2018-02" db="EMBL/GenBank/DDBJ databases">
        <title>Rhizophora mucronata_Transcriptome.</title>
        <authorList>
            <person name="Meera S.P."/>
            <person name="Sreeshan A."/>
            <person name="Augustine A."/>
        </authorList>
    </citation>
    <scope>NUCLEOTIDE SEQUENCE</scope>
    <source>
        <tissue evidence="1">Leaf</tissue>
    </source>
</reference>